<keyword evidence="1" id="KW-0472">Membrane</keyword>
<sequence length="199" mass="22318">MIYVVDDRIRGADAPKKFMLELGAQRAYMEVVVENAGFGALYTALRGVVDLTDHFITREAKVFQSESSCIFQLNLRNAPRSSEGSALVGSNVQVYLLETPNFCYFVHVWFYAYFPTLSSGSRVPTNFSVLVSSTKENQIKKQFKSGDLQHFYGTINALRMVKSTFTHAGTMFFLLKLKLLIFIPSVGSLWKDLLALSGT</sequence>
<protein>
    <submittedName>
        <fullName evidence="2">Uncharacterized protein</fullName>
    </submittedName>
</protein>
<feature type="transmembrane region" description="Helical" evidence="1">
    <location>
        <begin position="168"/>
        <end position="190"/>
    </location>
</feature>
<keyword evidence="1" id="KW-1133">Transmembrane helix</keyword>
<evidence type="ECO:0000313" key="2">
    <source>
        <dbReference type="EMBL" id="KAJ8422387.1"/>
    </source>
</evidence>
<reference evidence="2" key="1">
    <citation type="submission" date="2022-04" db="EMBL/GenBank/DDBJ databases">
        <title>Carnegiea gigantea Genome sequencing and assembly v2.</title>
        <authorList>
            <person name="Copetti D."/>
            <person name="Sanderson M.J."/>
            <person name="Burquez A."/>
            <person name="Wojciechowski M.F."/>
        </authorList>
    </citation>
    <scope>NUCLEOTIDE SEQUENCE</scope>
    <source>
        <strain evidence="2">SGP5-SGP5p</strain>
        <tissue evidence="2">Aerial part</tissue>
    </source>
</reference>
<evidence type="ECO:0000313" key="3">
    <source>
        <dbReference type="Proteomes" id="UP001153076"/>
    </source>
</evidence>
<keyword evidence="1" id="KW-0812">Transmembrane</keyword>
<proteinExistence type="predicted"/>
<dbReference type="EMBL" id="JAKOGI010002270">
    <property type="protein sequence ID" value="KAJ8422387.1"/>
    <property type="molecule type" value="Genomic_DNA"/>
</dbReference>
<gene>
    <name evidence="2" type="ORF">Cgig2_024805</name>
</gene>
<evidence type="ECO:0000256" key="1">
    <source>
        <dbReference type="SAM" id="Phobius"/>
    </source>
</evidence>
<dbReference type="AlphaFoldDB" id="A0A9Q1JFK8"/>
<organism evidence="2 3">
    <name type="scientific">Carnegiea gigantea</name>
    <dbReference type="NCBI Taxonomy" id="171969"/>
    <lineage>
        <taxon>Eukaryota</taxon>
        <taxon>Viridiplantae</taxon>
        <taxon>Streptophyta</taxon>
        <taxon>Embryophyta</taxon>
        <taxon>Tracheophyta</taxon>
        <taxon>Spermatophyta</taxon>
        <taxon>Magnoliopsida</taxon>
        <taxon>eudicotyledons</taxon>
        <taxon>Gunneridae</taxon>
        <taxon>Pentapetalae</taxon>
        <taxon>Caryophyllales</taxon>
        <taxon>Cactineae</taxon>
        <taxon>Cactaceae</taxon>
        <taxon>Cactoideae</taxon>
        <taxon>Echinocereeae</taxon>
        <taxon>Carnegiea</taxon>
    </lineage>
</organism>
<accession>A0A9Q1JFK8</accession>
<comment type="caution">
    <text evidence="2">The sequence shown here is derived from an EMBL/GenBank/DDBJ whole genome shotgun (WGS) entry which is preliminary data.</text>
</comment>
<dbReference type="Proteomes" id="UP001153076">
    <property type="component" value="Unassembled WGS sequence"/>
</dbReference>
<name>A0A9Q1JFK8_9CARY</name>
<keyword evidence="3" id="KW-1185">Reference proteome</keyword>